<dbReference type="RefSeq" id="WP_284076935.1">
    <property type="nucleotide sequence ID" value="NZ_JAVLSM010000007.1"/>
</dbReference>
<accession>A0AAE4G8Y5</accession>
<evidence type="ECO:0000256" key="1">
    <source>
        <dbReference type="SAM" id="Phobius"/>
    </source>
</evidence>
<keyword evidence="1" id="KW-1133">Transmembrane helix</keyword>
<reference evidence="2" key="1">
    <citation type="submission" date="2023-02" db="EMBL/GenBank/DDBJ databases">
        <title>Description of Herbaspirillum huttiense subsp. nephrolepsisexaltata and Herbaspirillum huttiense subsp. lycopersicon.</title>
        <authorList>
            <person name="Poudel M."/>
            <person name="Sharma A."/>
            <person name="Goss E."/>
            <person name="Tapia J.H."/>
            <person name="Harmon C.M."/>
            <person name="Jones J.B."/>
        </authorList>
    </citation>
    <scope>NUCLEOTIDE SEQUENCE</scope>
    <source>
        <strain evidence="2">NC40101</strain>
    </source>
</reference>
<keyword evidence="1" id="KW-0472">Membrane</keyword>
<dbReference type="EMBL" id="JAVRAA010000005">
    <property type="protein sequence ID" value="MDT0337466.1"/>
    <property type="molecule type" value="Genomic_DNA"/>
</dbReference>
<sequence length="73" mass="8068">MDELQLKKMKSIVLAAQIVAVLLVASFVVVLGRPSSETGCQEYRTSKETTATSREGRRELVDVDCKSQRIIAN</sequence>
<organism evidence="2">
    <name type="scientific">Herbaspirillum huttiense subsp. nephrolepidis</name>
    <dbReference type="NCBI Taxonomy" id="3075126"/>
    <lineage>
        <taxon>Bacteria</taxon>
        <taxon>Pseudomonadati</taxon>
        <taxon>Pseudomonadota</taxon>
        <taxon>Betaproteobacteria</taxon>
        <taxon>Burkholderiales</taxon>
        <taxon>Oxalobacteraceae</taxon>
        <taxon>Herbaspirillum</taxon>
    </lineage>
</organism>
<evidence type="ECO:0008006" key="3">
    <source>
        <dbReference type="Google" id="ProtNLM"/>
    </source>
</evidence>
<gene>
    <name evidence="2" type="ORF">RJN63_11550</name>
</gene>
<feature type="transmembrane region" description="Helical" evidence="1">
    <location>
        <begin position="12"/>
        <end position="32"/>
    </location>
</feature>
<comment type="caution">
    <text evidence="2">The sequence shown here is derived from an EMBL/GenBank/DDBJ whole genome shotgun (WGS) entry which is preliminary data.</text>
</comment>
<keyword evidence="1" id="KW-0812">Transmembrane</keyword>
<proteinExistence type="predicted"/>
<name>A0AAE4G8Y5_9BURK</name>
<dbReference type="AlphaFoldDB" id="A0AAE4G8Y5"/>
<protein>
    <recommendedName>
        <fullName evidence="3">Transmembrane protein</fullName>
    </recommendedName>
</protein>
<evidence type="ECO:0000313" key="2">
    <source>
        <dbReference type="EMBL" id="MDT0337466.1"/>
    </source>
</evidence>